<dbReference type="Proteomes" id="UP001176941">
    <property type="component" value="Chromosome 9"/>
</dbReference>
<sequence>MSSPRARDKYQPACKMLALCLLPPLLLLPSGAATALFPEGSLAGHESGHMQEVAEIKTNSLLTLLAWWYEWASQARAVPFIGGEASKESKRQEGAPLHQSTRQDTTPCKNFFWKTFSSCK</sequence>
<feature type="chain" id="PRO_5045705559" description="Somatostatin/Cortistatin C-terminal domain-containing protein" evidence="9">
    <location>
        <begin position="34"/>
        <end position="120"/>
    </location>
</feature>
<name>A0ABN8ZZN5_RANTA</name>
<evidence type="ECO:0000256" key="5">
    <source>
        <dbReference type="ARBA" id="ARBA00022702"/>
    </source>
</evidence>
<organism evidence="11 12">
    <name type="scientific">Rangifer tarandus platyrhynchus</name>
    <name type="common">Svalbard reindeer</name>
    <dbReference type="NCBI Taxonomy" id="3082113"/>
    <lineage>
        <taxon>Eukaryota</taxon>
        <taxon>Metazoa</taxon>
        <taxon>Chordata</taxon>
        <taxon>Craniata</taxon>
        <taxon>Vertebrata</taxon>
        <taxon>Euteleostomi</taxon>
        <taxon>Mammalia</taxon>
        <taxon>Eutheria</taxon>
        <taxon>Laurasiatheria</taxon>
        <taxon>Artiodactyla</taxon>
        <taxon>Ruminantia</taxon>
        <taxon>Pecora</taxon>
        <taxon>Cervidae</taxon>
        <taxon>Odocoileinae</taxon>
        <taxon>Rangifer</taxon>
    </lineage>
</organism>
<dbReference type="Pfam" id="PF03002">
    <property type="entry name" value="Somatostatin"/>
    <property type="match status" value="1"/>
</dbReference>
<keyword evidence="3" id="KW-0964">Secreted</keyword>
<evidence type="ECO:0000256" key="3">
    <source>
        <dbReference type="ARBA" id="ARBA00022525"/>
    </source>
</evidence>
<evidence type="ECO:0000256" key="8">
    <source>
        <dbReference type="SAM" id="MobiDB-lite"/>
    </source>
</evidence>
<dbReference type="PIRSF" id="PIRSF001814">
    <property type="entry name" value="Somatostatin"/>
    <property type="match status" value="1"/>
</dbReference>
<feature type="region of interest" description="Disordered" evidence="8">
    <location>
        <begin position="85"/>
        <end position="105"/>
    </location>
</feature>
<feature type="signal peptide" evidence="9">
    <location>
        <begin position="1"/>
        <end position="33"/>
    </location>
</feature>
<dbReference type="PANTHER" id="PTHR10558">
    <property type="entry name" value="SOMATOSTATIN"/>
    <property type="match status" value="1"/>
</dbReference>
<evidence type="ECO:0000256" key="2">
    <source>
        <dbReference type="ARBA" id="ARBA00008327"/>
    </source>
</evidence>
<evidence type="ECO:0000313" key="12">
    <source>
        <dbReference type="Proteomes" id="UP001176941"/>
    </source>
</evidence>
<evidence type="ECO:0000256" key="7">
    <source>
        <dbReference type="ARBA" id="ARBA00023157"/>
    </source>
</evidence>
<evidence type="ECO:0000256" key="6">
    <source>
        <dbReference type="ARBA" id="ARBA00022729"/>
    </source>
</evidence>
<dbReference type="EMBL" id="OX459945">
    <property type="protein sequence ID" value="CAI9179453.1"/>
    <property type="molecule type" value="Genomic_DNA"/>
</dbReference>
<proteinExistence type="inferred from homology"/>
<evidence type="ECO:0000259" key="10">
    <source>
        <dbReference type="Pfam" id="PF03002"/>
    </source>
</evidence>
<evidence type="ECO:0000256" key="4">
    <source>
        <dbReference type="ARBA" id="ARBA00022685"/>
    </source>
</evidence>
<comment type="subcellular location">
    <subcellularLocation>
        <location evidence="1">Secreted</location>
    </subcellularLocation>
</comment>
<accession>A0ABN8ZZN5</accession>
<evidence type="ECO:0000256" key="9">
    <source>
        <dbReference type="SAM" id="SignalP"/>
    </source>
</evidence>
<keyword evidence="7" id="KW-1015">Disulfide bond</keyword>
<keyword evidence="12" id="KW-1185">Reference proteome</keyword>
<dbReference type="InterPro" id="IPR018142">
    <property type="entry name" value="Somatostatin/Cortistatin_C"/>
</dbReference>
<keyword evidence="5" id="KW-0372">Hormone</keyword>
<protein>
    <recommendedName>
        <fullName evidence="10">Somatostatin/Cortistatin C-terminal domain-containing protein</fullName>
    </recommendedName>
</protein>
<dbReference type="PANTHER" id="PTHR10558:SF1">
    <property type="entry name" value="CORTISTATIN"/>
    <property type="match status" value="1"/>
</dbReference>
<dbReference type="InterPro" id="IPR004250">
    <property type="entry name" value="Somatostatin"/>
</dbReference>
<evidence type="ECO:0000313" key="11">
    <source>
        <dbReference type="EMBL" id="CAI9179453.1"/>
    </source>
</evidence>
<keyword evidence="6 9" id="KW-0732">Signal</keyword>
<comment type="similarity">
    <text evidence="2">Belongs to the somatostatin family.</text>
</comment>
<evidence type="ECO:0000256" key="1">
    <source>
        <dbReference type="ARBA" id="ARBA00004613"/>
    </source>
</evidence>
<feature type="domain" description="Somatostatin/Cortistatin C-terminal" evidence="10">
    <location>
        <begin position="102"/>
        <end position="119"/>
    </location>
</feature>
<reference evidence="11" key="1">
    <citation type="submission" date="2023-04" db="EMBL/GenBank/DDBJ databases">
        <authorList>
            <consortium name="ELIXIR-Norway"/>
        </authorList>
    </citation>
    <scope>NUCLEOTIDE SEQUENCE [LARGE SCALE GENOMIC DNA]</scope>
</reference>
<gene>
    <name evidence="11" type="ORF">MRATA1EN1_LOCUS28415</name>
</gene>
<keyword evidence="4" id="KW-0165">Cleavage on pair of basic residues</keyword>